<feature type="compositionally biased region" description="Gly residues" evidence="4">
    <location>
        <begin position="355"/>
        <end position="377"/>
    </location>
</feature>
<dbReference type="InterPro" id="IPR012677">
    <property type="entry name" value="Nucleotide-bd_a/b_plait_sf"/>
</dbReference>
<dbReference type="SMART" id="SM00360">
    <property type="entry name" value="RRM"/>
    <property type="match status" value="2"/>
</dbReference>
<dbReference type="InterPro" id="IPR000504">
    <property type="entry name" value="RRM_dom"/>
</dbReference>
<dbReference type="AlphaFoldDB" id="A0AAV2R9Y8"/>
<keyword evidence="1" id="KW-0677">Repeat</keyword>
<feature type="region of interest" description="Disordered" evidence="4">
    <location>
        <begin position="176"/>
        <end position="197"/>
    </location>
</feature>
<dbReference type="SUPFAM" id="SSF54928">
    <property type="entry name" value="RNA-binding domain, RBD"/>
    <property type="match status" value="2"/>
</dbReference>
<evidence type="ECO:0000256" key="1">
    <source>
        <dbReference type="ARBA" id="ARBA00022737"/>
    </source>
</evidence>
<evidence type="ECO:0000313" key="7">
    <source>
        <dbReference type="Proteomes" id="UP001497623"/>
    </source>
</evidence>
<feature type="domain" description="RRM" evidence="5">
    <location>
        <begin position="98"/>
        <end position="176"/>
    </location>
</feature>
<reference evidence="6 7" key="1">
    <citation type="submission" date="2024-05" db="EMBL/GenBank/DDBJ databases">
        <authorList>
            <person name="Wallberg A."/>
        </authorList>
    </citation>
    <scope>NUCLEOTIDE SEQUENCE [LARGE SCALE GENOMIC DNA]</scope>
</reference>
<organism evidence="6 7">
    <name type="scientific">Meganyctiphanes norvegica</name>
    <name type="common">Northern krill</name>
    <name type="synonym">Thysanopoda norvegica</name>
    <dbReference type="NCBI Taxonomy" id="48144"/>
    <lineage>
        <taxon>Eukaryota</taxon>
        <taxon>Metazoa</taxon>
        <taxon>Ecdysozoa</taxon>
        <taxon>Arthropoda</taxon>
        <taxon>Crustacea</taxon>
        <taxon>Multicrustacea</taxon>
        <taxon>Malacostraca</taxon>
        <taxon>Eumalacostraca</taxon>
        <taxon>Eucarida</taxon>
        <taxon>Euphausiacea</taxon>
        <taxon>Euphausiidae</taxon>
        <taxon>Meganyctiphanes</taxon>
    </lineage>
</organism>
<feature type="region of interest" description="Disordered" evidence="4">
    <location>
        <begin position="281"/>
        <end position="404"/>
    </location>
</feature>
<dbReference type="GO" id="GO:0006417">
    <property type="term" value="P:regulation of translation"/>
    <property type="evidence" value="ECO:0007669"/>
    <property type="project" value="TreeGrafter"/>
</dbReference>
<keyword evidence="7" id="KW-1185">Reference proteome</keyword>
<dbReference type="Proteomes" id="UP001497623">
    <property type="component" value="Unassembled WGS sequence"/>
</dbReference>
<feature type="region of interest" description="Disordered" evidence="4">
    <location>
        <begin position="218"/>
        <end position="253"/>
    </location>
</feature>
<dbReference type="EMBL" id="CAXKWB010019266">
    <property type="protein sequence ID" value="CAL4121782.1"/>
    <property type="molecule type" value="Genomic_DNA"/>
</dbReference>
<dbReference type="PANTHER" id="PTHR48032:SF6">
    <property type="entry name" value="RNA-BINDING (RRM_RBD_RNP MOTIFS) FAMILY PROTEIN"/>
    <property type="match status" value="1"/>
</dbReference>
<evidence type="ECO:0000256" key="3">
    <source>
        <dbReference type="PROSITE-ProRule" id="PRU00176"/>
    </source>
</evidence>
<sequence length="404" mass="41707">MAPFQDPKCKLFVGGLGRSTTEDSIKNYFESYGNITVKLAVNQETGQSKGFAFITFPQPDSVDQVQANRPHKIDGRDVGTTRVLPKDENGVADNTQVKKIFVARVKGPVEEDNLRQVFGEYGNVVSVTIPTDKESGRQKGFIFVEYDDTDSVDKVICYKDEIKIKGAPVDIKKAFEKGQEGGGRGGRGGRGGSRGGYGGDMGYQGGYDGYGDSGYGADDGYGAPRGRGRGAPRGGRGGGYAQKPSYESSGGYGEEMEYEGYEGGYDSTGYGAKASYGVTGGYETKADYGYESKGSYGGGGGYGSTGGYETSGGHWGASEDTYEGAGGYSSAPRGRGAPRGGPPRGRGGGDRGGRGGRGGGRGAPRGGAPRGRGGSDGGAMRAPRGRGARPTPYSSGGGGYGGGY</sequence>
<accession>A0AAV2R9Y8</accession>
<comment type="caution">
    <text evidence="6">The sequence shown here is derived from an EMBL/GenBank/DDBJ whole genome shotgun (WGS) entry which is preliminary data.</text>
</comment>
<name>A0AAV2R9Y8_MEGNR</name>
<proteinExistence type="predicted"/>
<dbReference type="PANTHER" id="PTHR48032">
    <property type="entry name" value="RNA-BINDING PROTEIN MUSASHI HOMOLOG RBP6"/>
    <property type="match status" value="1"/>
</dbReference>
<protein>
    <recommendedName>
        <fullName evidence="5">RRM domain-containing protein</fullName>
    </recommendedName>
</protein>
<evidence type="ECO:0000256" key="4">
    <source>
        <dbReference type="SAM" id="MobiDB-lite"/>
    </source>
</evidence>
<gene>
    <name evidence="6" type="ORF">MNOR_LOCUS22644</name>
</gene>
<evidence type="ECO:0000313" key="6">
    <source>
        <dbReference type="EMBL" id="CAL4121782.1"/>
    </source>
</evidence>
<feature type="compositionally biased region" description="Gly residues" evidence="4">
    <location>
        <begin position="295"/>
        <end position="315"/>
    </location>
</feature>
<dbReference type="GO" id="GO:0003729">
    <property type="term" value="F:mRNA binding"/>
    <property type="evidence" value="ECO:0007669"/>
    <property type="project" value="TreeGrafter"/>
</dbReference>
<dbReference type="Pfam" id="PF00076">
    <property type="entry name" value="RRM_1"/>
    <property type="match status" value="2"/>
</dbReference>
<feature type="domain" description="RRM" evidence="5">
    <location>
        <begin position="9"/>
        <end position="84"/>
    </location>
</feature>
<dbReference type="PROSITE" id="PS50102">
    <property type="entry name" value="RRM"/>
    <property type="match status" value="2"/>
</dbReference>
<keyword evidence="2 3" id="KW-0694">RNA-binding</keyword>
<feature type="compositionally biased region" description="Gly residues" evidence="4">
    <location>
        <begin position="395"/>
        <end position="404"/>
    </location>
</feature>
<dbReference type="Gene3D" id="3.30.70.330">
    <property type="match status" value="2"/>
</dbReference>
<feature type="compositionally biased region" description="Gly residues" evidence="4">
    <location>
        <begin position="218"/>
        <end position="240"/>
    </location>
</feature>
<feature type="compositionally biased region" description="Gly residues" evidence="4">
    <location>
        <begin position="180"/>
        <end position="197"/>
    </location>
</feature>
<evidence type="ECO:0000256" key="2">
    <source>
        <dbReference type="ARBA" id="ARBA00022884"/>
    </source>
</evidence>
<evidence type="ECO:0000259" key="5">
    <source>
        <dbReference type="PROSITE" id="PS50102"/>
    </source>
</evidence>
<feature type="compositionally biased region" description="Gly residues" evidence="4">
    <location>
        <begin position="337"/>
        <end position="346"/>
    </location>
</feature>
<dbReference type="InterPro" id="IPR035979">
    <property type="entry name" value="RBD_domain_sf"/>
</dbReference>